<evidence type="ECO:0000256" key="4">
    <source>
        <dbReference type="RuleBase" id="RU362030"/>
    </source>
</evidence>
<dbReference type="Gene3D" id="3.40.50.150">
    <property type="entry name" value="Vaccinia Virus protein VP39"/>
    <property type="match status" value="1"/>
</dbReference>
<dbReference type="PANTHER" id="PTHR43619:SF2">
    <property type="entry name" value="S-ADENOSYL-L-METHIONINE-DEPENDENT METHYLTRANSFERASES SUPERFAMILY PROTEIN"/>
    <property type="match status" value="1"/>
</dbReference>
<protein>
    <recommendedName>
        <fullName evidence="4">S-adenosyl-L-methionine-dependent methyltransferase</fullName>
        <ecNumber evidence="4">2.1.1.-</ecNumber>
    </recommendedName>
</protein>
<gene>
    <name evidence="5" type="ORF">CLV51_109136</name>
</gene>
<dbReference type="PANTHER" id="PTHR43619">
    <property type="entry name" value="S-ADENOSYL-L-METHIONINE-DEPENDENT METHYLTRANSFERASE YKTD-RELATED"/>
    <property type="match status" value="1"/>
</dbReference>
<evidence type="ECO:0000313" key="5">
    <source>
        <dbReference type="EMBL" id="PSL43142.1"/>
    </source>
</evidence>
<dbReference type="SUPFAM" id="SSF53335">
    <property type="entry name" value="S-adenosyl-L-methionine-dependent methyltransferases"/>
    <property type="match status" value="1"/>
</dbReference>
<dbReference type="NCBIfam" id="TIGR00027">
    <property type="entry name" value="mthyl_TIGR00027"/>
    <property type="match status" value="1"/>
</dbReference>
<dbReference type="AlphaFoldDB" id="A0A2P8HA97"/>
<dbReference type="RefSeq" id="WP_106531231.1">
    <property type="nucleotide sequence ID" value="NZ_PYAW01000009.1"/>
</dbReference>
<keyword evidence="6" id="KW-1185">Reference proteome</keyword>
<evidence type="ECO:0000313" key="6">
    <source>
        <dbReference type="Proteomes" id="UP000240971"/>
    </source>
</evidence>
<comment type="caution">
    <text evidence="5">The sequence shown here is derived from an EMBL/GenBank/DDBJ whole genome shotgun (WGS) entry which is preliminary data.</text>
</comment>
<comment type="function">
    <text evidence="4">Exhibits S-adenosyl-L-methionine-dependent methyltransferase activity.</text>
</comment>
<dbReference type="GO" id="GO:0008168">
    <property type="term" value="F:methyltransferase activity"/>
    <property type="evidence" value="ECO:0007669"/>
    <property type="project" value="UniProtKB-UniRule"/>
</dbReference>
<keyword evidence="2 4" id="KW-0489">Methyltransferase</keyword>
<comment type="similarity">
    <text evidence="1 4">Belongs to the UPF0677 family.</text>
</comment>
<dbReference type="InterPro" id="IPR029063">
    <property type="entry name" value="SAM-dependent_MTases_sf"/>
</dbReference>
<accession>A0A2P8HA97</accession>
<proteinExistence type="inferred from homology"/>
<dbReference type="OrthoDB" id="9806164at2"/>
<organism evidence="5 6">
    <name type="scientific">Chitinophaga niastensis</name>
    <dbReference type="NCBI Taxonomy" id="536980"/>
    <lineage>
        <taxon>Bacteria</taxon>
        <taxon>Pseudomonadati</taxon>
        <taxon>Bacteroidota</taxon>
        <taxon>Chitinophagia</taxon>
        <taxon>Chitinophagales</taxon>
        <taxon>Chitinophagaceae</taxon>
        <taxon>Chitinophaga</taxon>
    </lineage>
</organism>
<sequence length="293" mass="33480">MKATATSRTAQYMALFRALETTRSHKKRLFTDKYATSFLDNGLKAAVWLCMIPGWRSIAESIIRKKIPGALSSGIARTKYIDELLQQSVSNGAQQVLILGAGFDTRGLRLPFLKTVPVIEIDHPNTSRFKLAKLGSLKTQAGIHYYQIDFNEQSLDQLGALHHFDYSLQTAIIWEGVTNYLHKEAIDNTFTFLQQFAPGSAVIFTYVHEEVLENPAVFYGGEKLLQDVSELEEKWTFGFNPAALKDYLQRYNFTLLEDLGAMEYRNKYMPERTEKGYEFYRVAYARRNQAARA</sequence>
<dbReference type="EMBL" id="PYAW01000009">
    <property type="protein sequence ID" value="PSL43142.1"/>
    <property type="molecule type" value="Genomic_DNA"/>
</dbReference>
<evidence type="ECO:0000256" key="1">
    <source>
        <dbReference type="ARBA" id="ARBA00008138"/>
    </source>
</evidence>
<dbReference type="GO" id="GO:0032259">
    <property type="term" value="P:methylation"/>
    <property type="evidence" value="ECO:0007669"/>
    <property type="project" value="UniProtKB-KW"/>
</dbReference>
<evidence type="ECO:0000256" key="2">
    <source>
        <dbReference type="ARBA" id="ARBA00022603"/>
    </source>
</evidence>
<keyword evidence="3 5" id="KW-0808">Transferase</keyword>
<keyword evidence="4" id="KW-0949">S-adenosyl-L-methionine</keyword>
<name>A0A2P8HA97_CHINA</name>
<dbReference type="Pfam" id="PF04072">
    <property type="entry name" value="LCM"/>
    <property type="match status" value="1"/>
</dbReference>
<dbReference type="InterPro" id="IPR007213">
    <property type="entry name" value="Ppm1/Ppm2/Tcmp"/>
</dbReference>
<evidence type="ECO:0000256" key="3">
    <source>
        <dbReference type="ARBA" id="ARBA00022679"/>
    </source>
</evidence>
<dbReference type="InterPro" id="IPR011610">
    <property type="entry name" value="SAM_mthyl_Trfase_ML2640-like"/>
</dbReference>
<dbReference type="EC" id="2.1.1.-" evidence="4"/>
<reference evidence="5 6" key="1">
    <citation type="submission" date="2018-03" db="EMBL/GenBank/DDBJ databases">
        <title>Genomic Encyclopedia of Archaeal and Bacterial Type Strains, Phase II (KMG-II): from individual species to whole genera.</title>
        <authorList>
            <person name="Goeker M."/>
        </authorList>
    </citation>
    <scope>NUCLEOTIDE SEQUENCE [LARGE SCALE GENOMIC DNA]</scope>
    <source>
        <strain evidence="5 6">DSM 24859</strain>
    </source>
</reference>
<dbReference type="Proteomes" id="UP000240971">
    <property type="component" value="Unassembled WGS sequence"/>
</dbReference>